<feature type="domain" description="Protein kinase" evidence="6">
    <location>
        <begin position="43"/>
        <end position="337"/>
    </location>
</feature>
<evidence type="ECO:0000313" key="9">
    <source>
        <dbReference type="Proteomes" id="UP000000673"/>
    </source>
</evidence>
<dbReference type="Proteomes" id="UP000000673">
    <property type="component" value="Unassembled WGS sequence"/>
</dbReference>
<name>W5JDP7_ANODA</name>
<dbReference type="EC" id="2.7.11.1" evidence="1"/>
<evidence type="ECO:0000259" key="6">
    <source>
        <dbReference type="PROSITE" id="PS50011"/>
    </source>
</evidence>
<dbReference type="InterPro" id="IPR008271">
    <property type="entry name" value="Ser/Thr_kinase_AS"/>
</dbReference>
<dbReference type="EnsemblMetazoa" id="ADAC007466-RA">
    <property type="protein sequence ID" value="ADAC007466-PA"/>
    <property type="gene ID" value="ADAC007466"/>
</dbReference>
<dbReference type="PANTHER" id="PTHR11909">
    <property type="entry name" value="CASEIN KINASE-RELATED"/>
    <property type="match status" value="1"/>
</dbReference>
<dbReference type="Pfam" id="PF00069">
    <property type="entry name" value="Pkinase"/>
    <property type="match status" value="1"/>
</dbReference>
<dbReference type="InterPro" id="IPR050235">
    <property type="entry name" value="CK1_Ser-Thr_kinase"/>
</dbReference>
<dbReference type="PROSITE" id="PS00107">
    <property type="entry name" value="PROTEIN_KINASE_ATP"/>
    <property type="match status" value="1"/>
</dbReference>
<dbReference type="OMA" id="TRKAHTQ"/>
<feature type="region of interest" description="Disordered" evidence="5">
    <location>
        <begin position="382"/>
        <end position="412"/>
    </location>
</feature>
<protein>
    <recommendedName>
        <fullName evidence="1">non-specific serine/threonine protein kinase</fullName>
        <ecNumber evidence="1">2.7.11.1</ecNumber>
    </recommendedName>
</protein>
<gene>
    <name evidence="7" type="ORF">AND_007466</name>
</gene>
<evidence type="ECO:0000256" key="5">
    <source>
        <dbReference type="SAM" id="MobiDB-lite"/>
    </source>
</evidence>
<dbReference type="PROSITE" id="PS00108">
    <property type="entry name" value="PROTEIN_KINASE_ST"/>
    <property type="match status" value="1"/>
</dbReference>
<feature type="region of interest" description="Disordered" evidence="5">
    <location>
        <begin position="1"/>
        <end position="23"/>
    </location>
</feature>
<reference evidence="7 9" key="1">
    <citation type="journal article" date="2010" name="BMC Genomics">
        <title>Combination of measures distinguishes pre-miRNAs from other stem-loops in the genome of the newly sequenced Anopheles darlingi.</title>
        <authorList>
            <person name="Mendes N.D."/>
            <person name="Freitas A.T."/>
            <person name="Vasconcelos A.T."/>
            <person name="Sagot M.F."/>
        </authorList>
    </citation>
    <scope>NUCLEOTIDE SEQUENCE</scope>
</reference>
<dbReference type="GO" id="GO:0004674">
    <property type="term" value="F:protein serine/threonine kinase activity"/>
    <property type="evidence" value="ECO:0007669"/>
    <property type="project" value="UniProtKB-EC"/>
</dbReference>
<dbReference type="InterPro" id="IPR011009">
    <property type="entry name" value="Kinase-like_dom_sf"/>
</dbReference>
<organism evidence="7">
    <name type="scientific">Anopheles darlingi</name>
    <name type="common">Mosquito</name>
    <dbReference type="NCBI Taxonomy" id="43151"/>
    <lineage>
        <taxon>Eukaryota</taxon>
        <taxon>Metazoa</taxon>
        <taxon>Ecdysozoa</taxon>
        <taxon>Arthropoda</taxon>
        <taxon>Hexapoda</taxon>
        <taxon>Insecta</taxon>
        <taxon>Pterygota</taxon>
        <taxon>Neoptera</taxon>
        <taxon>Endopterygota</taxon>
        <taxon>Diptera</taxon>
        <taxon>Nematocera</taxon>
        <taxon>Culicoidea</taxon>
        <taxon>Culicidae</taxon>
        <taxon>Anophelinae</taxon>
        <taxon>Anopheles</taxon>
    </lineage>
</organism>
<dbReference type="eggNOG" id="KOG1164">
    <property type="taxonomic scope" value="Eukaryota"/>
</dbReference>
<keyword evidence="3 4" id="KW-0067">ATP-binding</keyword>
<dbReference type="VEuPathDB" id="VectorBase:ADAC007466"/>
<evidence type="ECO:0000256" key="3">
    <source>
        <dbReference type="ARBA" id="ARBA00022840"/>
    </source>
</evidence>
<evidence type="ECO:0000256" key="1">
    <source>
        <dbReference type="ARBA" id="ARBA00012513"/>
    </source>
</evidence>
<keyword evidence="2 4" id="KW-0547">Nucleotide-binding</keyword>
<feature type="compositionally biased region" description="Low complexity" evidence="5">
    <location>
        <begin position="394"/>
        <end position="412"/>
    </location>
</feature>
<dbReference type="InterPro" id="IPR000719">
    <property type="entry name" value="Prot_kinase_dom"/>
</dbReference>
<dbReference type="FunCoup" id="W5JDP7">
    <property type="interactions" value="1172"/>
</dbReference>
<dbReference type="STRING" id="43151.W5JDP7"/>
<reference evidence="7" key="2">
    <citation type="submission" date="2010-05" db="EMBL/GenBank/DDBJ databases">
        <authorList>
            <person name="Almeida L.G."/>
            <person name="Nicolas M.F."/>
            <person name="Souza R.C."/>
            <person name="Vasconcelos A.T.R."/>
        </authorList>
    </citation>
    <scope>NUCLEOTIDE SEQUENCE</scope>
</reference>
<feature type="region of interest" description="Disordered" evidence="5">
    <location>
        <begin position="485"/>
        <end position="525"/>
    </location>
</feature>
<dbReference type="EMBL" id="ADMH02001847">
    <property type="protein sequence ID" value="ETN60899.1"/>
    <property type="molecule type" value="Genomic_DNA"/>
</dbReference>
<evidence type="ECO:0000313" key="7">
    <source>
        <dbReference type="EMBL" id="ETN60899.1"/>
    </source>
</evidence>
<dbReference type="VEuPathDB" id="VectorBase:ADAR2_000597"/>
<reference evidence="8" key="4">
    <citation type="submission" date="2015-06" db="UniProtKB">
        <authorList>
            <consortium name="EnsemblMetazoa"/>
        </authorList>
    </citation>
    <scope>IDENTIFICATION</scope>
</reference>
<sequence>MAARKNAKDGGPQAKRKKTGNKYQMPEPISLGTIITDSQKGQWKIGPSIGSGGFGEIYAAYSLAAPVPRQFALYPYVVKIEPHENGPLFVEKNFYMKYCRPDDLEKYRKRFKLKHLAIPNFVSSGSHDVNGIKHRFLIIPRYGESLQSVLLRYGKCLPLEAVYRIALQMLDVLEYIHMCGYVHADLKAANILFADGAYDRVYLVDFGLATKYDVQEVFKPDARKKHNGTIEYTSRDAHQGVSTIRGDLEVLAYNLIEWAGGKLPWNEEKTLKDCNKVHHMKEASIGDGTPTDFLKRCFPKSKTPPKPLADFIQLVVDLAHNAKPKYTSCSQLFEKALKQLGVSKSGGMGLAGHNLSPSSPSTSGPLVLAAKVDKRKKITATPKQAALPDTVPNTPEISPSTSIRTTRRTTQSELNATVSSIEEMPDGTYSKSLSGINVQIGTSTKSSQSRSGLLTDANFSPRVILVKINIDSNVNLNIETPSNKVRKRTTSTITPPKGRAASTTKGRTTKQRSNRRNMPETSISASDDDIITFNVSDTSDEGNISKSVFD</sequence>
<proteinExistence type="predicted"/>
<reference evidence="7" key="3">
    <citation type="journal article" date="2013" name="Nucleic Acids Res.">
        <title>The genome of Anopheles darlingi, the main neotropical malaria vector.</title>
        <authorList>
            <person name="Marinotti O."/>
            <person name="Cerqueira G.C."/>
            <person name="de Almeida L.G."/>
            <person name="Ferro M.I."/>
            <person name="Loreto E.L."/>
            <person name="Zaha A."/>
            <person name="Teixeira S.M."/>
            <person name="Wespiser A.R."/>
            <person name="Almeida E Silva A."/>
            <person name="Schlindwein A.D."/>
            <person name="Pacheco A.C."/>
            <person name="Silva A.L."/>
            <person name="Graveley B.R."/>
            <person name="Walenz B.P."/>
            <person name="Lima Bde A."/>
            <person name="Ribeiro C.A."/>
            <person name="Nunes-Silva C.G."/>
            <person name="de Carvalho C.R."/>
            <person name="Soares C.M."/>
            <person name="de Menezes C.B."/>
            <person name="Matiolli C."/>
            <person name="Caffrey D."/>
            <person name="Araujo D.A."/>
            <person name="de Oliveira D.M."/>
            <person name="Golenbock D."/>
            <person name="Grisard E.C."/>
            <person name="Fantinatti-Garboggini F."/>
            <person name="de Carvalho F.M."/>
            <person name="Barcellos F.G."/>
            <person name="Prosdocimi F."/>
            <person name="May G."/>
            <person name="Azevedo Junior G.M."/>
            <person name="Guimaraes G.M."/>
            <person name="Goldman G.H."/>
            <person name="Padilha I.Q."/>
            <person name="Batista Jda S."/>
            <person name="Ferro J.A."/>
            <person name="Ribeiro J.M."/>
            <person name="Fietto J.L."/>
            <person name="Dabbas K.M."/>
            <person name="Cerdeira L."/>
            <person name="Agnez-Lima L.F."/>
            <person name="Brocchi M."/>
            <person name="de Carvalho M.O."/>
            <person name="Teixeira Mde M."/>
            <person name="Diniz Maia Mde M."/>
            <person name="Goldman M.H."/>
            <person name="Cruz Schneider M.P."/>
            <person name="Felipe M.S."/>
            <person name="Hungria M."/>
            <person name="Nicolas M.F."/>
            <person name="Pereira M."/>
            <person name="Montes M.A."/>
            <person name="Cantao M.E."/>
            <person name="Vincentz M."/>
            <person name="Rafael M.S."/>
            <person name="Silverman N."/>
            <person name="Stoco P.H."/>
            <person name="Souza R.C."/>
            <person name="Vicentini R."/>
            <person name="Gazzinelli R.T."/>
            <person name="Neves Rde O."/>
            <person name="Silva R."/>
            <person name="Astolfi-Filho S."/>
            <person name="Maciel T.E."/>
            <person name="Urmenyi T.P."/>
            <person name="Tadei W.P."/>
            <person name="Camargo E.P."/>
            <person name="de Vasconcelos A.T."/>
        </authorList>
    </citation>
    <scope>NUCLEOTIDE SEQUENCE</scope>
</reference>
<accession>W5JDP7</accession>
<evidence type="ECO:0000256" key="4">
    <source>
        <dbReference type="PROSITE-ProRule" id="PRU10141"/>
    </source>
</evidence>
<evidence type="ECO:0000313" key="8">
    <source>
        <dbReference type="EnsemblMetazoa" id="ADAC007466-PA"/>
    </source>
</evidence>
<dbReference type="Gene3D" id="1.10.510.10">
    <property type="entry name" value="Transferase(Phosphotransferase) domain 1"/>
    <property type="match status" value="1"/>
</dbReference>
<dbReference type="SMART" id="SM00220">
    <property type="entry name" value="S_TKc"/>
    <property type="match status" value="1"/>
</dbReference>
<dbReference type="HOGENOM" id="CLU_495421_0_0_1"/>
<keyword evidence="9" id="KW-1185">Reference proteome</keyword>
<dbReference type="InterPro" id="IPR017441">
    <property type="entry name" value="Protein_kinase_ATP_BS"/>
</dbReference>
<evidence type="ECO:0000256" key="2">
    <source>
        <dbReference type="ARBA" id="ARBA00022741"/>
    </source>
</evidence>
<dbReference type="GO" id="GO:0005524">
    <property type="term" value="F:ATP binding"/>
    <property type="evidence" value="ECO:0007669"/>
    <property type="project" value="UniProtKB-UniRule"/>
</dbReference>
<dbReference type="AlphaFoldDB" id="W5JDP7"/>
<feature type="binding site" evidence="4">
    <location>
        <position position="79"/>
    </location>
    <ligand>
        <name>ATP</name>
        <dbReference type="ChEBI" id="CHEBI:30616"/>
    </ligand>
</feature>
<dbReference type="SUPFAM" id="SSF56112">
    <property type="entry name" value="Protein kinase-like (PK-like)"/>
    <property type="match status" value="1"/>
</dbReference>
<dbReference type="PROSITE" id="PS50011">
    <property type="entry name" value="PROTEIN_KINASE_DOM"/>
    <property type="match status" value="1"/>
</dbReference>